<keyword evidence="15" id="KW-1185">Reference proteome</keyword>
<dbReference type="PANTHER" id="PTHR18966">
    <property type="entry name" value="IONOTROPIC GLUTAMATE RECEPTOR"/>
    <property type="match status" value="1"/>
</dbReference>
<dbReference type="InterPro" id="IPR001320">
    <property type="entry name" value="Iontro_rcpt_C"/>
</dbReference>
<accession>A0ABD2XVE0</accession>
<proteinExistence type="predicted"/>
<keyword evidence="6 12" id="KW-0472">Membrane</keyword>
<dbReference type="AlphaFoldDB" id="A0ABD2XVE0"/>
<name>A0ABD2XVE0_9GENT</name>
<evidence type="ECO:0000313" key="14">
    <source>
        <dbReference type="EMBL" id="KAL3498140.1"/>
    </source>
</evidence>
<evidence type="ECO:0000259" key="13">
    <source>
        <dbReference type="SMART" id="SM00079"/>
    </source>
</evidence>
<comment type="subcellular location">
    <subcellularLocation>
        <location evidence="1">Membrane</location>
        <topology evidence="1">Multi-pass membrane protein</topology>
    </subcellularLocation>
</comment>
<evidence type="ECO:0000256" key="10">
    <source>
        <dbReference type="ARBA" id="ARBA00023303"/>
    </source>
</evidence>
<dbReference type="Gene3D" id="3.40.190.10">
    <property type="entry name" value="Periplasmic binding protein-like II"/>
    <property type="match status" value="1"/>
</dbReference>
<sequence>MYEFLLLAFVEEKTISNLSRFVLVIWFLVVLILTQSYTASLSSMLTVQQLQPSITDVNELIKSKEHVGYHEGSFVSQLLQEMGFDKSRLVAFASLEKCDQLMSSGSIAAAFDEIPYMKLLIAKYCSKYQMVGATYKTGGFGFVFPIGSPLVTNVSRGILNVTESQKMLDIEKRWFQETPTCPISKNSTSSSSLGLESFWGLFVIAGVASFSAFIIYLAMFLYEHWDILVDTNTPIKCRILKLARRFDDKDLSCHIFKKTGLHVENNNNGNQIVRVDETDISSCPDYPPSTATFSVEPSTHTNSPPSPRLPSHTKHNSNSGDEVSLYQIKKG</sequence>
<dbReference type="Gene3D" id="1.10.287.70">
    <property type="match status" value="1"/>
</dbReference>
<dbReference type="GO" id="GO:0034220">
    <property type="term" value="P:monoatomic ion transmembrane transport"/>
    <property type="evidence" value="ECO:0007669"/>
    <property type="project" value="UniProtKB-KW"/>
</dbReference>
<dbReference type="Pfam" id="PF00060">
    <property type="entry name" value="Lig_chan"/>
    <property type="match status" value="1"/>
</dbReference>
<evidence type="ECO:0000256" key="4">
    <source>
        <dbReference type="ARBA" id="ARBA00022989"/>
    </source>
</evidence>
<keyword evidence="5" id="KW-0406">Ion transport</keyword>
<evidence type="ECO:0000256" key="5">
    <source>
        <dbReference type="ARBA" id="ARBA00023065"/>
    </source>
</evidence>
<gene>
    <name evidence="14" type="ORF">ACH5RR_040872</name>
</gene>
<evidence type="ECO:0000256" key="9">
    <source>
        <dbReference type="ARBA" id="ARBA00023286"/>
    </source>
</evidence>
<keyword evidence="10" id="KW-0407">Ion channel</keyword>
<evidence type="ECO:0000256" key="1">
    <source>
        <dbReference type="ARBA" id="ARBA00004141"/>
    </source>
</evidence>
<reference evidence="14 15" key="1">
    <citation type="submission" date="2024-11" db="EMBL/GenBank/DDBJ databases">
        <title>A near-complete genome assembly of Cinchona calisaya.</title>
        <authorList>
            <person name="Lian D.C."/>
            <person name="Zhao X.W."/>
            <person name="Wei L."/>
        </authorList>
    </citation>
    <scope>NUCLEOTIDE SEQUENCE [LARGE SCALE GENOMIC DNA]</scope>
    <source>
        <tissue evidence="14">Nenye</tissue>
    </source>
</reference>
<dbReference type="EMBL" id="JBJUIK010000017">
    <property type="protein sequence ID" value="KAL3498140.1"/>
    <property type="molecule type" value="Genomic_DNA"/>
</dbReference>
<keyword evidence="9" id="KW-1071">Ligand-gated ion channel</keyword>
<evidence type="ECO:0000256" key="11">
    <source>
        <dbReference type="SAM" id="MobiDB-lite"/>
    </source>
</evidence>
<feature type="transmembrane region" description="Helical" evidence="12">
    <location>
        <begin position="21"/>
        <end position="39"/>
    </location>
</feature>
<comment type="caution">
    <text evidence="14">The sequence shown here is derived from an EMBL/GenBank/DDBJ whole genome shotgun (WGS) entry which is preliminary data.</text>
</comment>
<protein>
    <recommendedName>
        <fullName evidence="13">Ionotropic glutamate receptor C-terminal domain-containing protein</fullName>
    </recommendedName>
</protein>
<feature type="compositionally biased region" description="Polar residues" evidence="11">
    <location>
        <begin position="291"/>
        <end position="303"/>
    </location>
</feature>
<keyword evidence="4 12" id="KW-1133">Transmembrane helix</keyword>
<dbReference type="InterPro" id="IPR015683">
    <property type="entry name" value="Ionotropic_Glu_rcpt"/>
</dbReference>
<evidence type="ECO:0000313" key="15">
    <source>
        <dbReference type="Proteomes" id="UP001630127"/>
    </source>
</evidence>
<keyword evidence="7" id="KW-0675">Receptor</keyword>
<keyword evidence="2" id="KW-0813">Transport</keyword>
<evidence type="ECO:0000256" key="12">
    <source>
        <dbReference type="SAM" id="Phobius"/>
    </source>
</evidence>
<feature type="transmembrane region" description="Helical" evidence="12">
    <location>
        <begin position="198"/>
        <end position="222"/>
    </location>
</feature>
<evidence type="ECO:0000256" key="3">
    <source>
        <dbReference type="ARBA" id="ARBA00022692"/>
    </source>
</evidence>
<evidence type="ECO:0000256" key="8">
    <source>
        <dbReference type="ARBA" id="ARBA00023180"/>
    </source>
</evidence>
<dbReference type="SMART" id="SM00079">
    <property type="entry name" value="PBPe"/>
    <property type="match status" value="1"/>
</dbReference>
<organism evidence="14 15">
    <name type="scientific">Cinchona calisaya</name>
    <dbReference type="NCBI Taxonomy" id="153742"/>
    <lineage>
        <taxon>Eukaryota</taxon>
        <taxon>Viridiplantae</taxon>
        <taxon>Streptophyta</taxon>
        <taxon>Embryophyta</taxon>
        <taxon>Tracheophyta</taxon>
        <taxon>Spermatophyta</taxon>
        <taxon>Magnoliopsida</taxon>
        <taxon>eudicotyledons</taxon>
        <taxon>Gunneridae</taxon>
        <taxon>Pentapetalae</taxon>
        <taxon>asterids</taxon>
        <taxon>lamiids</taxon>
        <taxon>Gentianales</taxon>
        <taxon>Rubiaceae</taxon>
        <taxon>Cinchonoideae</taxon>
        <taxon>Cinchoneae</taxon>
        <taxon>Cinchona</taxon>
    </lineage>
</organism>
<dbReference type="Proteomes" id="UP001630127">
    <property type="component" value="Unassembled WGS sequence"/>
</dbReference>
<evidence type="ECO:0000256" key="6">
    <source>
        <dbReference type="ARBA" id="ARBA00023136"/>
    </source>
</evidence>
<evidence type="ECO:0000256" key="7">
    <source>
        <dbReference type="ARBA" id="ARBA00023170"/>
    </source>
</evidence>
<dbReference type="SUPFAM" id="SSF53850">
    <property type="entry name" value="Periplasmic binding protein-like II"/>
    <property type="match status" value="1"/>
</dbReference>
<feature type="region of interest" description="Disordered" evidence="11">
    <location>
        <begin position="291"/>
        <end position="331"/>
    </location>
</feature>
<evidence type="ECO:0000256" key="2">
    <source>
        <dbReference type="ARBA" id="ARBA00022448"/>
    </source>
</evidence>
<feature type="domain" description="Ionotropic glutamate receptor C-terminal" evidence="13">
    <location>
        <begin position="1"/>
        <end position="177"/>
    </location>
</feature>
<keyword evidence="8" id="KW-0325">Glycoprotein</keyword>
<dbReference type="GO" id="GO:0016020">
    <property type="term" value="C:membrane"/>
    <property type="evidence" value="ECO:0007669"/>
    <property type="project" value="UniProtKB-SubCell"/>
</dbReference>
<keyword evidence="3 12" id="KW-0812">Transmembrane</keyword>